<dbReference type="EMBL" id="CM055749">
    <property type="protein sequence ID" value="KAJ7994470.1"/>
    <property type="molecule type" value="Genomic_DNA"/>
</dbReference>
<protein>
    <submittedName>
        <fullName evidence="1">Uncharacterized protein</fullName>
    </submittedName>
</protein>
<keyword evidence="2" id="KW-1185">Reference proteome</keyword>
<proteinExistence type="predicted"/>
<reference evidence="1" key="1">
    <citation type="submission" date="2021-05" db="EMBL/GenBank/DDBJ databases">
        <authorList>
            <person name="Pan Q."/>
            <person name="Jouanno E."/>
            <person name="Zahm M."/>
            <person name="Klopp C."/>
            <person name="Cabau C."/>
            <person name="Louis A."/>
            <person name="Berthelot C."/>
            <person name="Parey E."/>
            <person name="Roest Crollius H."/>
            <person name="Montfort J."/>
            <person name="Robinson-Rechavi M."/>
            <person name="Bouchez O."/>
            <person name="Lampietro C."/>
            <person name="Lopez Roques C."/>
            <person name="Donnadieu C."/>
            <person name="Postlethwait J."/>
            <person name="Bobe J."/>
            <person name="Dillon D."/>
            <person name="Chandos A."/>
            <person name="von Hippel F."/>
            <person name="Guiguen Y."/>
        </authorList>
    </citation>
    <scope>NUCLEOTIDE SEQUENCE</scope>
    <source>
        <strain evidence="1">YG-Jan2019</strain>
    </source>
</reference>
<name>A0ACC2FTA1_DALPE</name>
<organism evidence="1 2">
    <name type="scientific">Dallia pectoralis</name>
    <name type="common">Alaska blackfish</name>
    <dbReference type="NCBI Taxonomy" id="75939"/>
    <lineage>
        <taxon>Eukaryota</taxon>
        <taxon>Metazoa</taxon>
        <taxon>Chordata</taxon>
        <taxon>Craniata</taxon>
        <taxon>Vertebrata</taxon>
        <taxon>Euteleostomi</taxon>
        <taxon>Actinopterygii</taxon>
        <taxon>Neopterygii</taxon>
        <taxon>Teleostei</taxon>
        <taxon>Protacanthopterygii</taxon>
        <taxon>Esociformes</taxon>
        <taxon>Umbridae</taxon>
        <taxon>Dallia</taxon>
    </lineage>
</organism>
<evidence type="ECO:0000313" key="2">
    <source>
        <dbReference type="Proteomes" id="UP001157502"/>
    </source>
</evidence>
<sequence length="758" mass="83035">MSSQLQVFSSPSISSSAFCRIKKMKVENCVWDAPSDTSYGSLGGQQGVGGFSFAPSALVFPSGPGSRGQVVVRAADSTGSLPRGSGGRRLHDHFAHSSHGDAVGTGIRRHGHKRKNEEVSGSGSVQILEELSAPPPVFSTRAGGGGVTGQSIPNSAPTTKSSSSNGEGDYQLVQHEILCSVSCSYEVLEFLGRGTFGQVAKCWKRGTNEIVAIKILKNHPSYARQGQIEVGILNRLSAENADEFNFVRSYECFQHKGHTCLVFEMLEQNLYDFLKHSKFSPLPLRHIRPILQQVATALMKLKSLGLIHADLKPENIMLVDPLRHPYRVKVIDFGSASHVSKAVCSTYLQSRYYRAPEIILGLPFCEAIDMWSLGCVIAELFLGWPLYPGASEYDQIRYISQTQGLPAEYLLSAGTKTSRFFRRGPDSSYPLWRIKTPSEHEVEMGIKSKEARKYIFNCLDDMMQVNLSTHLEGTDMLAEKADRREFIDLLKRMLRLDADKRITPTKTLGHPFVTMSHLLDFPHSSHVKSCFQNMEICKRRSSTFDNNKTLFSTNTVPSAAAGNLTVTFSSQLNQHNQVPSAGGAVPLLNYQPALYQQATINIPGLAQQSVPLQARPTALACQTEPFQQTLIVCPPNTIQGLQSSNKGSSYPVRMDSSAPIVNQTQTNQPLQLQPSMLTQGSCTPMMVATLHPHPPTVAGVAPQYSVPLGLGCGAGRAALLEQTTAVLSSARRIQIFNILSPEEESGVMVQRRIQMVLN</sequence>
<dbReference type="Proteomes" id="UP001157502">
    <property type="component" value="Chromosome 22"/>
</dbReference>
<accession>A0ACC2FTA1</accession>
<evidence type="ECO:0000313" key="1">
    <source>
        <dbReference type="EMBL" id="KAJ7994470.1"/>
    </source>
</evidence>
<gene>
    <name evidence="1" type="ORF">DPEC_G00249590</name>
</gene>
<comment type="caution">
    <text evidence="1">The sequence shown here is derived from an EMBL/GenBank/DDBJ whole genome shotgun (WGS) entry which is preliminary data.</text>
</comment>